<dbReference type="InterPro" id="IPR003959">
    <property type="entry name" value="ATPase_AAA_core"/>
</dbReference>
<reference evidence="2" key="1">
    <citation type="submission" date="2018-12" db="EMBL/GenBank/DDBJ databases">
        <authorList>
            <person name="Will S."/>
            <person name="Neumann-Schaal M."/>
            <person name="Henke P."/>
        </authorList>
    </citation>
    <scope>NUCLEOTIDE SEQUENCE</scope>
    <source>
        <strain evidence="2">PCC 7102</strain>
    </source>
</reference>
<dbReference type="OrthoDB" id="104167at2"/>
<comment type="caution">
    <text evidence="2">The sequence shown here is derived from an EMBL/GenBank/DDBJ whole genome shotgun (WGS) entry which is preliminary data.</text>
</comment>
<sequence>MPIKSIHVSNFKSFRDSYIELGKLNILIGANASGKSNFLQILKFLRDIRNFGLDNAISLQGGVEYLINTRINTSQEFKVNIVFDDKHERFIKKNNQTSLLKILQSSYELSIQFSPNHVDFVITEDKLIQNCEIYNFHDESSEQKNKIANSKIVLSKNQNKIDIDYRSDNNSSTINKFDVLPIHYFASQELKSNTVLLENPFLSLLMPEDSDTLKNVSIYDFDHKLTKKATPITGKLELEEDGTNLPIVIKKIIREGNSKRKLLNLLSVVLPFVKDLKIEEYTDKSLIFQIKEQYLKNDNNYIPSSLISDGTVNIIALLIALYFENEPLTIIEEPERNIHPYLISKIIEMMKEASMNKQIIVTTHNPEMVKYANRESILLISRDKQGFSQISRPYEQEEIKIFLENQIEFEELYVKNLLSI</sequence>
<reference evidence="2" key="2">
    <citation type="journal article" date="2019" name="Genome Biol. Evol.">
        <title>Day and night: Metabolic profiles and evolutionary relationships of six axenic non-marine cyanobacteria.</title>
        <authorList>
            <person name="Will S.E."/>
            <person name="Henke P."/>
            <person name="Boedeker C."/>
            <person name="Huang S."/>
            <person name="Brinkmann H."/>
            <person name="Rohde M."/>
            <person name="Jarek M."/>
            <person name="Friedl T."/>
            <person name="Seufert S."/>
            <person name="Schumacher M."/>
            <person name="Overmann J."/>
            <person name="Neumann-Schaal M."/>
            <person name="Petersen J."/>
        </authorList>
    </citation>
    <scope>NUCLEOTIDE SEQUENCE [LARGE SCALE GENOMIC DNA]</scope>
    <source>
        <strain evidence="2">PCC 7102</strain>
    </source>
</reference>
<dbReference type="GO" id="GO:0016887">
    <property type="term" value="F:ATP hydrolysis activity"/>
    <property type="evidence" value="ECO:0007669"/>
    <property type="project" value="InterPro"/>
</dbReference>
<evidence type="ECO:0000313" key="3">
    <source>
        <dbReference type="Proteomes" id="UP000271624"/>
    </source>
</evidence>
<dbReference type="InterPro" id="IPR027417">
    <property type="entry name" value="P-loop_NTPase"/>
</dbReference>
<dbReference type="PIRSF" id="PIRSF029347">
    <property type="entry name" value="RecF"/>
    <property type="match status" value="1"/>
</dbReference>
<evidence type="ECO:0000259" key="1">
    <source>
        <dbReference type="Pfam" id="PF13304"/>
    </source>
</evidence>
<dbReference type="EMBL" id="RSCL01000033">
    <property type="protein sequence ID" value="RUS97378.1"/>
    <property type="molecule type" value="Genomic_DNA"/>
</dbReference>
<dbReference type="PANTHER" id="PTHR40396">
    <property type="entry name" value="ATPASE-LIKE PROTEIN"/>
    <property type="match status" value="1"/>
</dbReference>
<proteinExistence type="predicted"/>
<dbReference type="RefSeq" id="WP_127086502.1">
    <property type="nucleotide sequence ID" value="NZ_RSCL01000033.1"/>
</dbReference>
<dbReference type="Proteomes" id="UP000271624">
    <property type="component" value="Unassembled WGS sequence"/>
</dbReference>
<dbReference type="AlphaFoldDB" id="A0A433UU68"/>
<keyword evidence="3" id="KW-1185">Reference proteome</keyword>
<gene>
    <name evidence="2" type="ORF">DSM106972_084810</name>
</gene>
<dbReference type="SUPFAM" id="SSF52540">
    <property type="entry name" value="P-loop containing nucleoside triphosphate hydrolases"/>
    <property type="match status" value="1"/>
</dbReference>
<feature type="domain" description="ATPase AAA-type core" evidence="1">
    <location>
        <begin position="24"/>
        <end position="367"/>
    </location>
</feature>
<dbReference type="InterPro" id="IPR014555">
    <property type="entry name" value="RecF-like"/>
</dbReference>
<accession>A0A433UU68</accession>
<dbReference type="GO" id="GO:0005524">
    <property type="term" value="F:ATP binding"/>
    <property type="evidence" value="ECO:0007669"/>
    <property type="project" value="InterPro"/>
</dbReference>
<organism evidence="2 3">
    <name type="scientific">Dulcicalothrix desertica PCC 7102</name>
    <dbReference type="NCBI Taxonomy" id="232991"/>
    <lineage>
        <taxon>Bacteria</taxon>
        <taxon>Bacillati</taxon>
        <taxon>Cyanobacteriota</taxon>
        <taxon>Cyanophyceae</taxon>
        <taxon>Nostocales</taxon>
        <taxon>Calotrichaceae</taxon>
        <taxon>Dulcicalothrix</taxon>
    </lineage>
</organism>
<protein>
    <recommendedName>
        <fullName evidence="1">ATPase AAA-type core domain-containing protein</fullName>
    </recommendedName>
</protein>
<dbReference type="Gene3D" id="3.40.50.300">
    <property type="entry name" value="P-loop containing nucleotide triphosphate hydrolases"/>
    <property type="match status" value="1"/>
</dbReference>
<dbReference type="PANTHER" id="PTHR40396:SF1">
    <property type="entry name" value="ATPASE AAA-TYPE CORE DOMAIN-CONTAINING PROTEIN"/>
    <property type="match status" value="1"/>
</dbReference>
<evidence type="ECO:0000313" key="2">
    <source>
        <dbReference type="EMBL" id="RUS97378.1"/>
    </source>
</evidence>
<dbReference type="Pfam" id="PF13304">
    <property type="entry name" value="AAA_21"/>
    <property type="match status" value="1"/>
</dbReference>
<name>A0A433UU68_9CYAN</name>